<evidence type="ECO:0000313" key="2">
    <source>
        <dbReference type="Proteomes" id="UP000249723"/>
    </source>
</evidence>
<organism evidence="1 2">
    <name type="scientific">Microbotryum saponariae</name>
    <dbReference type="NCBI Taxonomy" id="289078"/>
    <lineage>
        <taxon>Eukaryota</taxon>
        <taxon>Fungi</taxon>
        <taxon>Dikarya</taxon>
        <taxon>Basidiomycota</taxon>
        <taxon>Pucciniomycotina</taxon>
        <taxon>Microbotryomycetes</taxon>
        <taxon>Microbotryales</taxon>
        <taxon>Microbotryaceae</taxon>
        <taxon>Microbotryum</taxon>
    </lineage>
</organism>
<dbReference type="EMBL" id="FMWP01000096">
    <property type="protein sequence ID" value="SCZ99251.1"/>
    <property type="molecule type" value="Genomic_DNA"/>
</dbReference>
<name>A0A2X0KYK8_9BASI</name>
<sequence>MWWIQYLARSSIRRALSTFDFAADLWTWRNADAPRELHPRWRAVLSVAEPYPAVIDPAKLSVSNFLSLSPLQPGLHDSRAFSEQDKRLAKHFSFDRTIADIYARAQYPAAPALSNLWQWKRHQVQAWIQVAGDRFIPPLPPPVPALVRRPPVIRVVGAPGARRGGPLEHILPRATPVGMPDQKLPLPSAPLRADQWRMLSLDRPYTVATRGM</sequence>
<dbReference type="AlphaFoldDB" id="A0A2X0KYK8"/>
<dbReference type="OrthoDB" id="2540514at2759"/>
<gene>
    <name evidence="1" type="ORF">BZ3500_MVSOF-1268-A1-R1_CHR3-1G05905</name>
</gene>
<accession>A0A2X0KYK8</accession>
<evidence type="ECO:0000313" key="1">
    <source>
        <dbReference type="EMBL" id="SCZ99251.1"/>
    </source>
</evidence>
<proteinExistence type="predicted"/>
<reference evidence="2" key="1">
    <citation type="submission" date="2016-10" db="EMBL/GenBank/DDBJ databases">
        <authorList>
            <person name="Jeantristanb JTB J.-T."/>
            <person name="Ricardo R."/>
        </authorList>
    </citation>
    <scope>NUCLEOTIDE SEQUENCE [LARGE SCALE GENOMIC DNA]</scope>
</reference>
<dbReference type="Proteomes" id="UP000249723">
    <property type="component" value="Unassembled WGS sequence"/>
</dbReference>
<dbReference type="STRING" id="289078.A0A2X0KYK8"/>
<protein>
    <submittedName>
        <fullName evidence="1">BZ3500_MvSof-1268-A1-R1_Chr3-1g05905 protein</fullName>
    </submittedName>
</protein>
<keyword evidence="2" id="KW-1185">Reference proteome</keyword>